<dbReference type="GO" id="GO:0003677">
    <property type="term" value="F:DNA binding"/>
    <property type="evidence" value="ECO:0007669"/>
    <property type="project" value="UniProtKB-KW"/>
</dbReference>
<keyword evidence="3" id="KW-0804">Transcription</keyword>
<dbReference type="InterPro" id="IPR050679">
    <property type="entry name" value="Bact_HTH_transcr_reg"/>
</dbReference>
<evidence type="ECO:0000256" key="4">
    <source>
        <dbReference type="SAM" id="MobiDB-lite"/>
    </source>
</evidence>
<reference evidence="6" key="2">
    <citation type="submission" date="2020-09" db="EMBL/GenBank/DDBJ databases">
        <authorList>
            <person name="Sun Q."/>
            <person name="Ohkuma M."/>
        </authorList>
    </citation>
    <scope>NUCLEOTIDE SEQUENCE</scope>
    <source>
        <strain evidence="6">JCM 3131</strain>
    </source>
</reference>
<gene>
    <name evidence="6" type="ORF">GCM10010145_35240</name>
</gene>
<dbReference type="EMBL" id="BMQK01000007">
    <property type="protein sequence ID" value="GGQ62295.1"/>
    <property type="molecule type" value="Genomic_DNA"/>
</dbReference>
<dbReference type="Gene3D" id="1.10.10.10">
    <property type="entry name" value="Winged helix-like DNA-binding domain superfamily/Winged helix DNA-binding domain"/>
    <property type="match status" value="1"/>
</dbReference>
<feature type="region of interest" description="Disordered" evidence="4">
    <location>
        <begin position="1"/>
        <end position="60"/>
    </location>
</feature>
<dbReference type="Pfam" id="PF00392">
    <property type="entry name" value="GntR"/>
    <property type="match status" value="1"/>
</dbReference>
<name>A0A918EU16_9ACTN</name>
<dbReference type="PANTHER" id="PTHR44846:SF1">
    <property type="entry name" value="MANNOSYL-D-GLYCERATE TRANSPORT_METABOLISM SYSTEM REPRESSOR MNGR-RELATED"/>
    <property type="match status" value="1"/>
</dbReference>
<organism evidence="6 7">
    <name type="scientific">Streptomyces ruber</name>
    <dbReference type="NCBI Taxonomy" id="83378"/>
    <lineage>
        <taxon>Bacteria</taxon>
        <taxon>Bacillati</taxon>
        <taxon>Actinomycetota</taxon>
        <taxon>Actinomycetes</taxon>
        <taxon>Kitasatosporales</taxon>
        <taxon>Streptomycetaceae</taxon>
        <taxon>Streptomyces</taxon>
    </lineage>
</organism>
<dbReference type="CDD" id="cd07377">
    <property type="entry name" value="WHTH_GntR"/>
    <property type="match status" value="1"/>
</dbReference>
<dbReference type="InterPro" id="IPR036390">
    <property type="entry name" value="WH_DNA-bd_sf"/>
</dbReference>
<protein>
    <recommendedName>
        <fullName evidence="5">HTH gntR-type domain-containing protein</fullName>
    </recommendedName>
</protein>
<evidence type="ECO:0000313" key="6">
    <source>
        <dbReference type="EMBL" id="GGQ62295.1"/>
    </source>
</evidence>
<dbReference type="GO" id="GO:0045892">
    <property type="term" value="P:negative regulation of DNA-templated transcription"/>
    <property type="evidence" value="ECO:0007669"/>
    <property type="project" value="TreeGrafter"/>
</dbReference>
<keyword evidence="2" id="KW-0238">DNA-binding</keyword>
<dbReference type="PROSITE" id="PS50949">
    <property type="entry name" value="HTH_GNTR"/>
    <property type="match status" value="1"/>
</dbReference>
<accession>A0A918EU16</accession>
<keyword evidence="7" id="KW-1185">Reference proteome</keyword>
<dbReference type="PANTHER" id="PTHR44846">
    <property type="entry name" value="MANNOSYL-D-GLYCERATE TRANSPORT/METABOLISM SYSTEM REPRESSOR MNGR-RELATED"/>
    <property type="match status" value="1"/>
</dbReference>
<dbReference type="InterPro" id="IPR000524">
    <property type="entry name" value="Tscrpt_reg_HTH_GntR"/>
</dbReference>
<evidence type="ECO:0000259" key="5">
    <source>
        <dbReference type="PROSITE" id="PS50949"/>
    </source>
</evidence>
<feature type="domain" description="HTH gntR-type" evidence="5">
    <location>
        <begin position="107"/>
        <end position="175"/>
    </location>
</feature>
<reference evidence="6" key="1">
    <citation type="journal article" date="2014" name="Int. J. Syst. Evol. Microbiol.">
        <title>Complete genome sequence of Corynebacterium casei LMG S-19264T (=DSM 44701T), isolated from a smear-ripened cheese.</title>
        <authorList>
            <consortium name="US DOE Joint Genome Institute (JGI-PGF)"/>
            <person name="Walter F."/>
            <person name="Albersmeier A."/>
            <person name="Kalinowski J."/>
            <person name="Ruckert C."/>
        </authorList>
    </citation>
    <scope>NUCLEOTIDE SEQUENCE</scope>
    <source>
        <strain evidence="6">JCM 3131</strain>
    </source>
</reference>
<proteinExistence type="predicted"/>
<evidence type="ECO:0000313" key="7">
    <source>
        <dbReference type="Proteomes" id="UP000620156"/>
    </source>
</evidence>
<evidence type="ECO:0000256" key="1">
    <source>
        <dbReference type="ARBA" id="ARBA00023015"/>
    </source>
</evidence>
<sequence length="187" mass="19660">MLCGGGGQGVRLPGARAVPPGSRGEHEAQPVGGSADKVAHVDAPSKRWPCPGRPGPPRRGFVVSDHTDNCVPPRPTTTTAYVRGSLRPARAERVHVRHLGNMSELPRYEYVKLADAIADDIASGKLPQGAALPGERAMTQLHGVGLGTVRRAIVELRKRGLVATLPAKGTYVIGAPDAHTDAPENNN</sequence>
<dbReference type="SUPFAM" id="SSF46785">
    <property type="entry name" value="Winged helix' DNA-binding domain"/>
    <property type="match status" value="1"/>
</dbReference>
<dbReference type="AlphaFoldDB" id="A0A918EU16"/>
<evidence type="ECO:0000256" key="2">
    <source>
        <dbReference type="ARBA" id="ARBA00023125"/>
    </source>
</evidence>
<dbReference type="InterPro" id="IPR036388">
    <property type="entry name" value="WH-like_DNA-bd_sf"/>
</dbReference>
<evidence type="ECO:0000256" key="3">
    <source>
        <dbReference type="ARBA" id="ARBA00023163"/>
    </source>
</evidence>
<comment type="caution">
    <text evidence="6">The sequence shown here is derived from an EMBL/GenBank/DDBJ whole genome shotgun (WGS) entry which is preliminary data.</text>
</comment>
<dbReference type="GO" id="GO:0003700">
    <property type="term" value="F:DNA-binding transcription factor activity"/>
    <property type="evidence" value="ECO:0007669"/>
    <property type="project" value="InterPro"/>
</dbReference>
<dbReference type="SMART" id="SM00345">
    <property type="entry name" value="HTH_GNTR"/>
    <property type="match status" value="1"/>
</dbReference>
<keyword evidence="1" id="KW-0805">Transcription regulation</keyword>
<dbReference type="Proteomes" id="UP000620156">
    <property type="component" value="Unassembled WGS sequence"/>
</dbReference>